<dbReference type="RefSeq" id="WP_309972057.1">
    <property type="nucleotide sequence ID" value="NZ_JAVDWH010000001.1"/>
</dbReference>
<evidence type="ECO:0000256" key="2">
    <source>
        <dbReference type="ARBA" id="ARBA00022748"/>
    </source>
</evidence>
<dbReference type="CDD" id="cd02966">
    <property type="entry name" value="TlpA_like_family"/>
    <property type="match status" value="1"/>
</dbReference>
<feature type="domain" description="Thioredoxin" evidence="7">
    <location>
        <begin position="45"/>
        <end position="188"/>
    </location>
</feature>
<comment type="caution">
    <text evidence="8">The sequence shown here is derived from an EMBL/GenBank/DDBJ whole genome shotgun (WGS) entry which is preliminary data.</text>
</comment>
<dbReference type="Pfam" id="PF08534">
    <property type="entry name" value="Redoxin"/>
    <property type="match status" value="1"/>
</dbReference>
<keyword evidence="9" id="KW-1185">Reference proteome</keyword>
<dbReference type="InterPro" id="IPR017937">
    <property type="entry name" value="Thioredoxin_CS"/>
</dbReference>
<keyword evidence="8" id="KW-0413">Isomerase</keyword>
<dbReference type="PROSITE" id="PS00194">
    <property type="entry name" value="THIOREDOXIN_1"/>
    <property type="match status" value="1"/>
</dbReference>
<accession>A0ABU1URW5</accession>
<dbReference type="Proteomes" id="UP001257739">
    <property type="component" value="Unassembled WGS sequence"/>
</dbReference>
<dbReference type="PROSITE" id="PS51352">
    <property type="entry name" value="THIOREDOXIN_2"/>
    <property type="match status" value="1"/>
</dbReference>
<organism evidence="8 9">
    <name type="scientific">Aeromicrobium panaciterrae</name>
    <dbReference type="NCBI Taxonomy" id="363861"/>
    <lineage>
        <taxon>Bacteria</taxon>
        <taxon>Bacillati</taxon>
        <taxon>Actinomycetota</taxon>
        <taxon>Actinomycetes</taxon>
        <taxon>Propionibacteriales</taxon>
        <taxon>Nocardioidaceae</taxon>
        <taxon>Aeromicrobium</taxon>
    </lineage>
</organism>
<evidence type="ECO:0000256" key="3">
    <source>
        <dbReference type="ARBA" id="ARBA00022968"/>
    </source>
</evidence>
<dbReference type="InterPro" id="IPR013766">
    <property type="entry name" value="Thioredoxin_domain"/>
</dbReference>
<dbReference type="PANTHER" id="PTHR42852:SF6">
    <property type="entry name" value="THIOL:DISULFIDE INTERCHANGE PROTEIN DSBE"/>
    <property type="match status" value="1"/>
</dbReference>
<keyword evidence="6" id="KW-0732">Signal</keyword>
<keyword evidence="2" id="KW-0201">Cytochrome c-type biogenesis</keyword>
<comment type="subcellular location">
    <subcellularLocation>
        <location evidence="1">Cell envelope</location>
    </subcellularLocation>
</comment>
<keyword evidence="4" id="KW-1015">Disulfide bond</keyword>
<evidence type="ECO:0000256" key="4">
    <source>
        <dbReference type="ARBA" id="ARBA00023157"/>
    </source>
</evidence>
<feature type="chain" id="PRO_5047100673" evidence="6">
    <location>
        <begin position="25"/>
        <end position="191"/>
    </location>
</feature>
<feature type="signal peptide" evidence="6">
    <location>
        <begin position="1"/>
        <end position="24"/>
    </location>
</feature>
<dbReference type="EMBL" id="JAVDWH010000001">
    <property type="protein sequence ID" value="MDR7087892.1"/>
    <property type="molecule type" value="Genomic_DNA"/>
</dbReference>
<proteinExistence type="predicted"/>
<dbReference type="SUPFAM" id="SSF52833">
    <property type="entry name" value="Thioredoxin-like"/>
    <property type="match status" value="1"/>
</dbReference>
<sequence length="191" mass="20165">MTHRHRVLAAVIGALVLVTGCSGAGNRGSTGGYVTANGAITQVDPADRQLAPILEGKDLDGKPFTSEAFAGKTLVVNVWGSWCPPCRKEAPALKLVSDEYADKNVQFVGILVRDDVASARAFNRKHDITYPSIDDYSNRNGLGFASSLPAQAIPTTWIIDSKGRVAVRIVSENLTASTLSGLIDDVQAGVA</sequence>
<evidence type="ECO:0000256" key="5">
    <source>
        <dbReference type="ARBA" id="ARBA00023284"/>
    </source>
</evidence>
<dbReference type="GO" id="GO:0016853">
    <property type="term" value="F:isomerase activity"/>
    <property type="evidence" value="ECO:0007669"/>
    <property type="project" value="UniProtKB-KW"/>
</dbReference>
<evidence type="ECO:0000256" key="6">
    <source>
        <dbReference type="SAM" id="SignalP"/>
    </source>
</evidence>
<name>A0ABU1URW5_9ACTN</name>
<dbReference type="PANTHER" id="PTHR42852">
    <property type="entry name" value="THIOL:DISULFIDE INTERCHANGE PROTEIN DSBE"/>
    <property type="match status" value="1"/>
</dbReference>
<keyword evidence="3" id="KW-0735">Signal-anchor</keyword>
<evidence type="ECO:0000313" key="9">
    <source>
        <dbReference type="Proteomes" id="UP001257739"/>
    </source>
</evidence>
<evidence type="ECO:0000313" key="8">
    <source>
        <dbReference type="EMBL" id="MDR7087892.1"/>
    </source>
</evidence>
<dbReference type="PROSITE" id="PS51257">
    <property type="entry name" value="PROKAR_LIPOPROTEIN"/>
    <property type="match status" value="1"/>
</dbReference>
<keyword evidence="3" id="KW-0812">Transmembrane</keyword>
<dbReference type="InterPro" id="IPR036249">
    <property type="entry name" value="Thioredoxin-like_sf"/>
</dbReference>
<evidence type="ECO:0000259" key="7">
    <source>
        <dbReference type="PROSITE" id="PS51352"/>
    </source>
</evidence>
<gene>
    <name evidence="8" type="ORF">J2X11_002731</name>
</gene>
<dbReference type="Gene3D" id="3.40.30.10">
    <property type="entry name" value="Glutaredoxin"/>
    <property type="match status" value="1"/>
</dbReference>
<protein>
    <submittedName>
        <fullName evidence="8">Thiol-disulfide isomerase/thioredoxin</fullName>
    </submittedName>
</protein>
<reference evidence="8 9" key="1">
    <citation type="submission" date="2023-07" db="EMBL/GenBank/DDBJ databases">
        <title>Sorghum-associated microbial communities from plants grown in Nebraska, USA.</title>
        <authorList>
            <person name="Schachtman D."/>
        </authorList>
    </citation>
    <scope>NUCLEOTIDE SEQUENCE [LARGE SCALE GENOMIC DNA]</scope>
    <source>
        <strain evidence="8 9">BE248</strain>
    </source>
</reference>
<dbReference type="InterPro" id="IPR050553">
    <property type="entry name" value="Thioredoxin_ResA/DsbE_sf"/>
</dbReference>
<dbReference type="InterPro" id="IPR013740">
    <property type="entry name" value="Redoxin"/>
</dbReference>
<keyword evidence="5" id="KW-0676">Redox-active center</keyword>
<evidence type="ECO:0000256" key="1">
    <source>
        <dbReference type="ARBA" id="ARBA00004196"/>
    </source>
</evidence>